<name>A0ABW5KJX3_9SPHI</name>
<evidence type="ECO:0000256" key="1">
    <source>
        <dbReference type="ARBA" id="ARBA00022980"/>
    </source>
</evidence>
<dbReference type="Pfam" id="PF00886">
    <property type="entry name" value="Ribosomal_S16"/>
    <property type="match status" value="1"/>
</dbReference>
<dbReference type="NCBIfam" id="NF011094">
    <property type="entry name" value="PRK14521.1"/>
    <property type="match status" value="1"/>
</dbReference>
<dbReference type="Gene3D" id="3.30.1320.10">
    <property type="match status" value="1"/>
</dbReference>
<keyword evidence="6" id="KW-1185">Reference proteome</keyword>
<evidence type="ECO:0000256" key="3">
    <source>
        <dbReference type="HAMAP-Rule" id="MF_00385"/>
    </source>
</evidence>
<feature type="compositionally biased region" description="Acidic residues" evidence="4">
    <location>
        <begin position="159"/>
        <end position="176"/>
    </location>
</feature>
<dbReference type="HAMAP" id="MF_00385">
    <property type="entry name" value="Ribosomal_bS16"/>
    <property type="match status" value="1"/>
</dbReference>
<dbReference type="Proteomes" id="UP001597545">
    <property type="component" value="Unassembled WGS sequence"/>
</dbReference>
<evidence type="ECO:0000313" key="5">
    <source>
        <dbReference type="EMBL" id="MFD2548638.1"/>
    </source>
</evidence>
<dbReference type="EMBL" id="JBHULR010000005">
    <property type="protein sequence ID" value="MFD2548638.1"/>
    <property type="molecule type" value="Genomic_DNA"/>
</dbReference>
<organism evidence="5 6">
    <name type="scientific">Sphingobacterium suaedae</name>
    <dbReference type="NCBI Taxonomy" id="1686402"/>
    <lineage>
        <taxon>Bacteria</taxon>
        <taxon>Pseudomonadati</taxon>
        <taxon>Bacteroidota</taxon>
        <taxon>Sphingobacteriia</taxon>
        <taxon>Sphingobacteriales</taxon>
        <taxon>Sphingobacteriaceae</taxon>
        <taxon>Sphingobacterium</taxon>
    </lineage>
</organism>
<evidence type="ECO:0000256" key="4">
    <source>
        <dbReference type="SAM" id="MobiDB-lite"/>
    </source>
</evidence>
<dbReference type="GO" id="GO:0005840">
    <property type="term" value="C:ribosome"/>
    <property type="evidence" value="ECO:0007669"/>
    <property type="project" value="UniProtKB-KW"/>
</dbReference>
<comment type="similarity">
    <text evidence="3">Belongs to the bacterial ribosomal protein bS16 family.</text>
</comment>
<proteinExistence type="inferred from homology"/>
<dbReference type="NCBIfam" id="TIGR00002">
    <property type="entry name" value="S16"/>
    <property type="match status" value="1"/>
</dbReference>
<keyword evidence="1 3" id="KW-0689">Ribosomal protein</keyword>
<reference evidence="6" key="1">
    <citation type="journal article" date="2019" name="Int. J. Syst. Evol. Microbiol.">
        <title>The Global Catalogue of Microorganisms (GCM) 10K type strain sequencing project: providing services to taxonomists for standard genome sequencing and annotation.</title>
        <authorList>
            <consortium name="The Broad Institute Genomics Platform"/>
            <consortium name="The Broad Institute Genome Sequencing Center for Infectious Disease"/>
            <person name="Wu L."/>
            <person name="Ma J."/>
        </authorList>
    </citation>
    <scope>NUCLEOTIDE SEQUENCE [LARGE SCALE GENOMIC DNA]</scope>
    <source>
        <strain evidence="6">KCTC 42662</strain>
    </source>
</reference>
<dbReference type="InterPro" id="IPR000307">
    <property type="entry name" value="Ribosomal_bS16"/>
</dbReference>
<keyword evidence="2 3" id="KW-0687">Ribonucleoprotein</keyword>
<gene>
    <name evidence="3" type="primary">rpsP</name>
    <name evidence="5" type="ORF">ACFSR5_13370</name>
</gene>
<dbReference type="RefSeq" id="WP_380904588.1">
    <property type="nucleotide sequence ID" value="NZ_JBHUEG010000004.1"/>
</dbReference>
<dbReference type="PANTHER" id="PTHR12919:SF20">
    <property type="entry name" value="SMALL RIBOSOMAL SUBUNIT PROTEIN BS16M"/>
    <property type="match status" value="1"/>
</dbReference>
<feature type="region of interest" description="Disordered" evidence="4">
    <location>
        <begin position="151"/>
        <end position="176"/>
    </location>
</feature>
<dbReference type="SUPFAM" id="SSF54565">
    <property type="entry name" value="Ribosomal protein S16"/>
    <property type="match status" value="1"/>
</dbReference>
<protein>
    <recommendedName>
        <fullName evidence="3">Small ribosomal subunit protein bS16</fullName>
    </recommendedName>
</protein>
<dbReference type="PANTHER" id="PTHR12919">
    <property type="entry name" value="30S RIBOSOMAL PROTEIN S16"/>
    <property type="match status" value="1"/>
</dbReference>
<dbReference type="InterPro" id="IPR023803">
    <property type="entry name" value="Ribosomal_bS16_dom_sf"/>
</dbReference>
<accession>A0ABW5KJX3</accession>
<evidence type="ECO:0000313" key="6">
    <source>
        <dbReference type="Proteomes" id="UP001597545"/>
    </source>
</evidence>
<comment type="caution">
    <text evidence="5">The sequence shown here is derived from an EMBL/GenBank/DDBJ whole genome shotgun (WGS) entry which is preliminary data.</text>
</comment>
<evidence type="ECO:0000256" key="2">
    <source>
        <dbReference type="ARBA" id="ARBA00023274"/>
    </source>
</evidence>
<sequence>MATKIRLQRHGKKGKPFYHVVVADSRAPRDGKFIERIGSYNPNTNPATIVLDFEKALDWVNKGAQPTDTARAILSYKGVLYKKHLQGGVKKGAFDEAKAEELFAQWSEGKDAKIEGKKSGLAQSKEEVKKAALAAEAKKKADKAAAIVAKNTPAVEEAPAAEEAETEAPASEETEG</sequence>